<dbReference type="Proteomes" id="UP000278792">
    <property type="component" value="Unassembled WGS sequence"/>
</dbReference>
<name>A0A3N3E3T3_9VIBR</name>
<comment type="caution">
    <text evidence="1">The sequence shown here is derived from an EMBL/GenBank/DDBJ whole genome shotgun (WGS) entry which is preliminary data.</text>
</comment>
<sequence>MNSIKQVNIATYNVIFRFKNQKILNMQTLKPLKKLSGNITFYWSNRKTSQFKTSDLCGFLHQPPQGLRTITGDD</sequence>
<organism evidence="1 2">
    <name type="scientific">Vibrio ponticus</name>
    <dbReference type="NCBI Taxonomy" id="265668"/>
    <lineage>
        <taxon>Bacteria</taxon>
        <taxon>Pseudomonadati</taxon>
        <taxon>Pseudomonadota</taxon>
        <taxon>Gammaproteobacteria</taxon>
        <taxon>Vibrionales</taxon>
        <taxon>Vibrionaceae</taxon>
        <taxon>Vibrio</taxon>
    </lineage>
</organism>
<evidence type="ECO:0000313" key="2">
    <source>
        <dbReference type="Proteomes" id="UP000278792"/>
    </source>
</evidence>
<reference evidence="1 2" key="1">
    <citation type="submission" date="2018-11" db="EMBL/GenBank/DDBJ databases">
        <title>Vibrio ponticus strain CAIM 1751 pathogenic for the snapper Lutjanus guttatus.</title>
        <authorList>
            <person name="Soto-Rodriguez S."/>
            <person name="Lozano-Olvera R."/>
            <person name="Gomez-Gil B."/>
        </authorList>
    </citation>
    <scope>NUCLEOTIDE SEQUENCE [LARGE SCALE GENOMIC DNA]</scope>
    <source>
        <strain evidence="1 2">CAIM 1751</strain>
    </source>
</reference>
<protein>
    <submittedName>
        <fullName evidence="1">Uncharacterized protein</fullName>
    </submittedName>
</protein>
<dbReference type="AlphaFoldDB" id="A0A3N3E3T3"/>
<accession>A0A3N3E3T3</accession>
<evidence type="ECO:0000313" key="1">
    <source>
        <dbReference type="EMBL" id="ROV61392.1"/>
    </source>
</evidence>
<proteinExistence type="predicted"/>
<dbReference type="EMBL" id="RKIK01000009">
    <property type="protein sequence ID" value="ROV61392.1"/>
    <property type="molecule type" value="Genomic_DNA"/>
</dbReference>
<gene>
    <name evidence="1" type="ORF">EGH82_05210</name>
</gene>